<dbReference type="SUPFAM" id="SSF117856">
    <property type="entry name" value="AF0104/ALDC/Ptd012-like"/>
    <property type="match status" value="1"/>
</dbReference>
<organism evidence="2 3">
    <name type="scientific">Planococcus salinus</name>
    <dbReference type="NCBI Taxonomy" id="1848460"/>
    <lineage>
        <taxon>Bacteria</taxon>
        <taxon>Bacillati</taxon>
        <taxon>Bacillota</taxon>
        <taxon>Bacilli</taxon>
        <taxon>Bacillales</taxon>
        <taxon>Caryophanaceae</taxon>
        <taxon>Planococcus</taxon>
    </lineage>
</organism>
<dbReference type="Proteomes" id="UP000275473">
    <property type="component" value="Unassembled WGS sequence"/>
</dbReference>
<accession>A0A3M8P5Z6</accession>
<dbReference type="Pfam" id="PF03479">
    <property type="entry name" value="PCC"/>
    <property type="match status" value="1"/>
</dbReference>
<dbReference type="PANTHER" id="PTHR34988:SF1">
    <property type="entry name" value="DNA-BINDING PROTEIN"/>
    <property type="match status" value="1"/>
</dbReference>
<dbReference type="Gene3D" id="3.30.1330.80">
    <property type="entry name" value="Hypothetical protein, similar to alpha- acetolactate decarboxylase, domain 2"/>
    <property type="match status" value="1"/>
</dbReference>
<dbReference type="InterPro" id="IPR005175">
    <property type="entry name" value="PPC_dom"/>
</dbReference>
<evidence type="ECO:0000259" key="1">
    <source>
        <dbReference type="PROSITE" id="PS51742"/>
    </source>
</evidence>
<proteinExistence type="predicted"/>
<protein>
    <submittedName>
        <fullName evidence="2">DUF296 domain-containing protein</fullName>
    </submittedName>
</protein>
<keyword evidence="3" id="KW-1185">Reference proteome</keyword>
<name>A0A3M8P5Z6_9BACL</name>
<comment type="caution">
    <text evidence="2">The sequence shown here is derived from an EMBL/GenBank/DDBJ whole genome shotgun (WGS) entry which is preliminary data.</text>
</comment>
<dbReference type="PANTHER" id="PTHR34988">
    <property type="entry name" value="PROTEIN, PUTATIVE-RELATED"/>
    <property type="match status" value="1"/>
</dbReference>
<gene>
    <name evidence="2" type="ORF">EEX84_10375</name>
</gene>
<dbReference type="PROSITE" id="PS51742">
    <property type="entry name" value="PPC"/>
    <property type="match status" value="1"/>
</dbReference>
<sequence>MKDSTRIHYANGSTGKVIAARLLPGTDLMTGIEELCSANDITYAQISTCFGSFQKSGFFYLVPVPDSKLGAGYGELISKEGPIEFLNGTGLVCQRDSEYEIHLHGTMCDQQGTVFGGHLVKGENPVYTVDLLITEIQGMELLRQLDAESGVNQFYPVTKGQKETAFIEVSKD</sequence>
<dbReference type="EMBL" id="RIAX01000007">
    <property type="protein sequence ID" value="RNF39103.1"/>
    <property type="molecule type" value="Genomic_DNA"/>
</dbReference>
<evidence type="ECO:0000313" key="2">
    <source>
        <dbReference type="EMBL" id="RNF39103.1"/>
    </source>
</evidence>
<dbReference type="CDD" id="cd11378">
    <property type="entry name" value="DUF296"/>
    <property type="match status" value="1"/>
</dbReference>
<dbReference type="RefSeq" id="WP_123165571.1">
    <property type="nucleotide sequence ID" value="NZ_RIAX01000007.1"/>
</dbReference>
<dbReference type="AlphaFoldDB" id="A0A3M8P5Z6"/>
<feature type="domain" description="PPC" evidence="1">
    <location>
        <begin position="12"/>
        <end position="157"/>
    </location>
</feature>
<evidence type="ECO:0000313" key="3">
    <source>
        <dbReference type="Proteomes" id="UP000275473"/>
    </source>
</evidence>
<dbReference type="OrthoDB" id="9791702at2"/>
<reference evidence="2 3" key="1">
    <citation type="journal article" date="2018" name="Int. J. Syst. Evol. Microbiol.">
        <title>Planococcus salinus sp. nov., a moderately halophilic bacterium isolated from a saline-alkali soil.</title>
        <authorList>
            <person name="Gan L."/>
        </authorList>
    </citation>
    <scope>NUCLEOTIDE SEQUENCE [LARGE SCALE GENOMIC DNA]</scope>
    <source>
        <strain evidence="2 3">LCB217</strain>
    </source>
</reference>